<dbReference type="InterPro" id="IPR001041">
    <property type="entry name" value="2Fe-2S_ferredoxin-type"/>
</dbReference>
<dbReference type="SUPFAM" id="SSF52343">
    <property type="entry name" value="Ferredoxin reductase-like, C-terminal NADP-linked domain"/>
    <property type="match status" value="1"/>
</dbReference>
<dbReference type="GO" id="GO:0051537">
    <property type="term" value="F:2 iron, 2 sulfur cluster binding"/>
    <property type="evidence" value="ECO:0007669"/>
    <property type="project" value="UniProtKB-KW"/>
</dbReference>
<dbReference type="PANTHER" id="PTHR47354">
    <property type="entry name" value="NADH OXIDOREDUCTASE HCR"/>
    <property type="match status" value="1"/>
</dbReference>
<keyword evidence="10" id="KW-1185">Reference proteome</keyword>
<evidence type="ECO:0000256" key="5">
    <source>
        <dbReference type="ARBA" id="ARBA00023004"/>
    </source>
</evidence>
<evidence type="ECO:0000256" key="6">
    <source>
        <dbReference type="ARBA" id="ARBA00023014"/>
    </source>
</evidence>
<gene>
    <name evidence="9" type="ORF">GCM10011614_01580</name>
</gene>
<dbReference type="PROSITE" id="PS51384">
    <property type="entry name" value="FAD_FR"/>
    <property type="match status" value="1"/>
</dbReference>
<reference evidence="9" key="2">
    <citation type="submission" date="2020-09" db="EMBL/GenBank/DDBJ databases">
        <authorList>
            <person name="Sun Q."/>
            <person name="Kim S."/>
        </authorList>
    </citation>
    <scope>NUCLEOTIDE SEQUENCE</scope>
    <source>
        <strain evidence="9">KCTC 32255</strain>
    </source>
</reference>
<dbReference type="RefSeq" id="WP_189619192.1">
    <property type="nucleotide sequence ID" value="NZ_BMZA01000001.1"/>
</dbReference>
<evidence type="ECO:0000256" key="1">
    <source>
        <dbReference type="ARBA" id="ARBA00022630"/>
    </source>
</evidence>
<dbReference type="InterPro" id="IPR006058">
    <property type="entry name" value="2Fe2S_fd_BS"/>
</dbReference>
<comment type="caution">
    <text evidence="9">The sequence shown here is derived from an EMBL/GenBank/DDBJ whole genome shotgun (WGS) entry which is preliminary data.</text>
</comment>
<evidence type="ECO:0000313" key="10">
    <source>
        <dbReference type="Proteomes" id="UP000648075"/>
    </source>
</evidence>
<dbReference type="CDD" id="cd06185">
    <property type="entry name" value="PDR_like"/>
    <property type="match status" value="1"/>
</dbReference>
<dbReference type="InterPro" id="IPR017938">
    <property type="entry name" value="Riboflavin_synthase-like_b-brl"/>
</dbReference>
<evidence type="ECO:0000256" key="3">
    <source>
        <dbReference type="ARBA" id="ARBA00022723"/>
    </source>
</evidence>
<dbReference type="Proteomes" id="UP000648075">
    <property type="component" value="Unassembled WGS sequence"/>
</dbReference>
<dbReference type="Pfam" id="PF00111">
    <property type="entry name" value="Fer2"/>
    <property type="match status" value="1"/>
</dbReference>
<keyword evidence="6" id="KW-0411">Iron-sulfur</keyword>
<dbReference type="InterPro" id="IPR036010">
    <property type="entry name" value="2Fe-2S_ferredoxin-like_sf"/>
</dbReference>
<evidence type="ECO:0000256" key="4">
    <source>
        <dbReference type="ARBA" id="ARBA00023002"/>
    </source>
</evidence>
<dbReference type="PROSITE" id="PS00197">
    <property type="entry name" value="2FE2S_FER_1"/>
    <property type="match status" value="1"/>
</dbReference>
<dbReference type="PANTHER" id="PTHR47354:SF1">
    <property type="entry name" value="CARNITINE MONOOXYGENASE REDUCTASE SUBUNIT"/>
    <property type="match status" value="1"/>
</dbReference>
<evidence type="ECO:0000259" key="8">
    <source>
        <dbReference type="PROSITE" id="PS51384"/>
    </source>
</evidence>
<keyword evidence="4" id="KW-0560">Oxidoreductase</keyword>
<evidence type="ECO:0000313" key="9">
    <source>
        <dbReference type="EMBL" id="GGY90588.1"/>
    </source>
</evidence>
<evidence type="ECO:0000259" key="7">
    <source>
        <dbReference type="PROSITE" id="PS51085"/>
    </source>
</evidence>
<dbReference type="CDD" id="cd00207">
    <property type="entry name" value="fer2"/>
    <property type="match status" value="1"/>
</dbReference>
<feature type="domain" description="FAD-binding FR-type" evidence="8">
    <location>
        <begin position="4"/>
        <end position="106"/>
    </location>
</feature>
<keyword evidence="3" id="KW-0479">Metal-binding</keyword>
<dbReference type="EMBL" id="BMZA01000001">
    <property type="protein sequence ID" value="GGY90588.1"/>
    <property type="molecule type" value="Genomic_DNA"/>
</dbReference>
<dbReference type="InterPro" id="IPR039261">
    <property type="entry name" value="FNR_nucleotide-bd"/>
</dbReference>
<dbReference type="Gene3D" id="2.40.30.10">
    <property type="entry name" value="Translation factors"/>
    <property type="match status" value="1"/>
</dbReference>
<dbReference type="InterPro" id="IPR017927">
    <property type="entry name" value="FAD-bd_FR_type"/>
</dbReference>
<dbReference type="PROSITE" id="PS51085">
    <property type="entry name" value="2FE2S_FER_2"/>
    <property type="match status" value="1"/>
</dbReference>
<accession>A0A918UD51</accession>
<keyword evidence="5" id="KW-0408">Iron</keyword>
<dbReference type="GO" id="GO:0046872">
    <property type="term" value="F:metal ion binding"/>
    <property type="evidence" value="ECO:0007669"/>
    <property type="project" value="UniProtKB-KW"/>
</dbReference>
<dbReference type="GO" id="GO:0016491">
    <property type="term" value="F:oxidoreductase activity"/>
    <property type="evidence" value="ECO:0007669"/>
    <property type="project" value="UniProtKB-KW"/>
</dbReference>
<protein>
    <submittedName>
        <fullName evidence="9">Ferredoxin</fullName>
    </submittedName>
</protein>
<dbReference type="Gene3D" id="3.10.20.30">
    <property type="match status" value="1"/>
</dbReference>
<dbReference type="SUPFAM" id="SSF63380">
    <property type="entry name" value="Riboflavin synthase domain-like"/>
    <property type="match status" value="1"/>
</dbReference>
<dbReference type="InterPro" id="IPR012675">
    <property type="entry name" value="Beta-grasp_dom_sf"/>
</dbReference>
<keyword evidence="1" id="KW-0285">Flavoprotein</keyword>
<sequence length="317" mass="33993">MTGTTPFRIRVVDVAAEAEGVKSFGVVRCDGEAFPYWSPGAHLDLALPEGLGRQYSLCGGSADGMTLRFAVLREPAGRGGSRFLHEAVAVGDTLEVAALRNNFPLVEADRYLLVAGGIGITPLLAMARQLESQGRDWTLLYGGRNRASMAFLEPLAEFGDRVIVRPADECGLLDIAGFLGADAPGKVAYCCGPEPLIAAVEAHCADWPEEALQLERFHPRMQAAPPAAAGSFLVELRQSGITIEVPADRTIADVAEDAGVYIPRSCNEGTCGTCITKVIEGLPDHRDSFLRPKQRAENKRIMPCCSRSLSARLVLDV</sequence>
<dbReference type="InterPro" id="IPR050415">
    <property type="entry name" value="MRET"/>
</dbReference>
<proteinExistence type="predicted"/>
<reference evidence="9" key="1">
    <citation type="journal article" date="2014" name="Int. J. Syst. Evol. Microbiol.">
        <title>Complete genome sequence of Corynebacterium casei LMG S-19264T (=DSM 44701T), isolated from a smear-ripened cheese.</title>
        <authorList>
            <consortium name="US DOE Joint Genome Institute (JGI-PGF)"/>
            <person name="Walter F."/>
            <person name="Albersmeier A."/>
            <person name="Kalinowski J."/>
            <person name="Ruckert C."/>
        </authorList>
    </citation>
    <scope>NUCLEOTIDE SEQUENCE</scope>
    <source>
        <strain evidence="9">KCTC 32255</strain>
    </source>
</reference>
<keyword evidence="2" id="KW-0001">2Fe-2S</keyword>
<dbReference type="AlphaFoldDB" id="A0A918UD51"/>
<dbReference type="PRINTS" id="PR00409">
    <property type="entry name" value="PHDIOXRDTASE"/>
</dbReference>
<name>A0A918UD51_9SPHN</name>
<dbReference type="Gene3D" id="3.40.50.80">
    <property type="entry name" value="Nucleotide-binding domain of ferredoxin-NADP reductase (FNR) module"/>
    <property type="match status" value="1"/>
</dbReference>
<feature type="domain" description="2Fe-2S ferredoxin-type" evidence="7">
    <location>
        <begin position="232"/>
        <end position="317"/>
    </location>
</feature>
<organism evidence="9 10">
    <name type="scientific">Novosphingobium colocasiae</name>
    <dbReference type="NCBI Taxonomy" id="1256513"/>
    <lineage>
        <taxon>Bacteria</taxon>
        <taxon>Pseudomonadati</taxon>
        <taxon>Pseudomonadota</taxon>
        <taxon>Alphaproteobacteria</taxon>
        <taxon>Sphingomonadales</taxon>
        <taxon>Sphingomonadaceae</taxon>
        <taxon>Novosphingobium</taxon>
    </lineage>
</organism>
<dbReference type="SUPFAM" id="SSF54292">
    <property type="entry name" value="2Fe-2S ferredoxin-like"/>
    <property type="match status" value="1"/>
</dbReference>
<evidence type="ECO:0000256" key="2">
    <source>
        <dbReference type="ARBA" id="ARBA00022714"/>
    </source>
</evidence>